<dbReference type="RefSeq" id="WP_128353312.1">
    <property type="nucleotide sequence ID" value="NZ_QMHN01000001.1"/>
</dbReference>
<protein>
    <submittedName>
        <fullName evidence="1">Uncharacterized protein</fullName>
    </submittedName>
</protein>
<evidence type="ECO:0000313" key="2">
    <source>
        <dbReference type="Proteomes" id="UP000284120"/>
    </source>
</evidence>
<name>A0A451GDE5_9SPHI</name>
<comment type="caution">
    <text evidence="1">The sequence shown here is derived from an EMBL/GenBank/DDBJ whole genome shotgun (WGS) entry which is preliminary data.</text>
</comment>
<reference evidence="1 2" key="1">
    <citation type="submission" date="2018-06" db="EMBL/GenBank/DDBJ databases">
        <title>Pedobacter endophyticus sp. nov., an endophytic bacterium isolated from a leaf of Triticum aestivum.</title>
        <authorList>
            <person name="Zhang L."/>
        </authorList>
    </citation>
    <scope>NUCLEOTIDE SEQUENCE [LARGE SCALE GENOMIC DNA]</scope>
    <source>
        <strain evidence="1 2">CM134L-2</strain>
    </source>
</reference>
<evidence type="ECO:0000313" key="1">
    <source>
        <dbReference type="EMBL" id="RWU10889.1"/>
    </source>
</evidence>
<dbReference type="AlphaFoldDB" id="A0A451GDE5"/>
<keyword evidence="2" id="KW-1185">Reference proteome</keyword>
<dbReference type="EMBL" id="SAYW01000001">
    <property type="protein sequence ID" value="RWU10889.1"/>
    <property type="molecule type" value="Genomic_DNA"/>
</dbReference>
<sequence>MRKLRCLLFGMLLFPVVESLGQTKDETIAWINEKLLNNTLLHSPRYSVKGGHNKFSLQSVDECTIVYRYERYFEDGRPSVVHEEQLPIAKIKIDSYISSNGKVFLLASSTNEEVIRGRNLTEGTSYLKKSSSIEVPNTDNLRERLTKALNHLATFCQNKKETF</sequence>
<organism evidence="1 2">
    <name type="scientific">Pedobacter chitinilyticus</name>
    <dbReference type="NCBI Taxonomy" id="2233776"/>
    <lineage>
        <taxon>Bacteria</taxon>
        <taxon>Pseudomonadati</taxon>
        <taxon>Bacteroidota</taxon>
        <taxon>Sphingobacteriia</taxon>
        <taxon>Sphingobacteriales</taxon>
        <taxon>Sphingobacteriaceae</taxon>
        <taxon>Pedobacter</taxon>
    </lineage>
</organism>
<accession>A0A451GDE5</accession>
<dbReference type="Proteomes" id="UP000284120">
    <property type="component" value="Unassembled WGS sequence"/>
</dbReference>
<gene>
    <name evidence="1" type="ORF">DPV69_06040</name>
</gene>
<proteinExistence type="predicted"/>